<evidence type="ECO:0000313" key="1">
    <source>
        <dbReference type="EMBL" id="CAM9950060.1"/>
    </source>
</evidence>
<accession>A0AC59YSS5</accession>
<dbReference type="Proteomes" id="UP001162501">
    <property type="component" value="Chromosome 20"/>
</dbReference>
<evidence type="ECO:0000313" key="2">
    <source>
        <dbReference type="Proteomes" id="UP001162501"/>
    </source>
</evidence>
<protein>
    <submittedName>
        <fullName evidence="1">Uncharacterized protein</fullName>
    </submittedName>
</protein>
<reference evidence="1" key="2">
    <citation type="submission" date="2025-03" db="EMBL/GenBank/DDBJ databases">
        <authorList>
            <consortium name="ELIXIR-Norway"/>
            <consortium name="Elixir Norway"/>
        </authorList>
    </citation>
    <scope>NUCLEOTIDE SEQUENCE</scope>
</reference>
<dbReference type="EMBL" id="OX596104">
    <property type="protein sequence ID" value="CAM9950060.1"/>
    <property type="molecule type" value="Genomic_DNA"/>
</dbReference>
<proteinExistence type="predicted"/>
<organism evidence="1 2">
    <name type="scientific">Rangifer tarandus platyrhynchus</name>
    <name type="common">Svalbard reindeer</name>
    <dbReference type="NCBI Taxonomy" id="3082113"/>
    <lineage>
        <taxon>Eukaryota</taxon>
        <taxon>Metazoa</taxon>
        <taxon>Chordata</taxon>
        <taxon>Craniata</taxon>
        <taxon>Vertebrata</taxon>
        <taxon>Euteleostomi</taxon>
        <taxon>Mammalia</taxon>
        <taxon>Eutheria</taxon>
        <taxon>Laurasiatheria</taxon>
        <taxon>Artiodactyla</taxon>
        <taxon>Ruminantia</taxon>
        <taxon>Pecora</taxon>
        <taxon>Cervidae</taxon>
        <taxon>Odocoileinae</taxon>
        <taxon>Rangifer</taxon>
    </lineage>
</organism>
<name>A0AC59YSS5_RANTA</name>
<gene>
    <name evidence="1" type="ORF">MRATA1EN22A_LOCUS9787</name>
</gene>
<reference evidence="1" key="1">
    <citation type="submission" date="2023-05" db="EMBL/GenBank/DDBJ databases">
        <authorList>
            <consortium name="ELIXIR-Norway"/>
        </authorList>
    </citation>
    <scope>NUCLEOTIDE SEQUENCE</scope>
</reference>
<sequence length="106" mass="12668">MQLQTVRHERLHTRERPYECSKCGKPFMYRSAFIRYQRGHNVRRPYKCECGKFFKSTLIKHERIHTGERPSAVNVENYLGTYPSSLNISVHGTESLYEYRKCGKFF</sequence>